<evidence type="ECO:0000313" key="4">
    <source>
        <dbReference type="Proteomes" id="UP000320300"/>
    </source>
</evidence>
<organism evidence="3 4">
    <name type="scientific">Pedobacter westerhofensis</name>
    <dbReference type="NCBI Taxonomy" id="425512"/>
    <lineage>
        <taxon>Bacteria</taxon>
        <taxon>Pseudomonadati</taxon>
        <taxon>Bacteroidota</taxon>
        <taxon>Sphingobacteriia</taxon>
        <taxon>Sphingobacteriales</taxon>
        <taxon>Sphingobacteriaceae</taxon>
        <taxon>Pedobacter</taxon>
    </lineage>
</organism>
<keyword evidence="2" id="KW-0472">Membrane</keyword>
<reference evidence="3 4" key="1">
    <citation type="submission" date="2017-05" db="EMBL/GenBank/DDBJ databases">
        <authorList>
            <person name="Varghese N."/>
            <person name="Submissions S."/>
        </authorList>
    </citation>
    <scope>NUCLEOTIDE SEQUENCE [LARGE SCALE GENOMIC DNA]</scope>
    <source>
        <strain evidence="3 4">DSM 19036</strain>
    </source>
</reference>
<evidence type="ECO:0000313" key="3">
    <source>
        <dbReference type="EMBL" id="SMO99272.1"/>
    </source>
</evidence>
<feature type="region of interest" description="Disordered" evidence="1">
    <location>
        <begin position="98"/>
        <end position="128"/>
    </location>
</feature>
<accession>A0A521FSZ6</accession>
<protein>
    <submittedName>
        <fullName evidence="3">Uncharacterized protein</fullName>
    </submittedName>
</protein>
<sequence length="166" mass="18245">MVILLLITTSGCAVLKKTGKKSEESYSNINTLTDHQQSYSAMKQKAGNELVYKRDSAEGNYTVRLWPKGTFNFSPDGGFSGELDSIVMKGKQNKVTSATTLSNTSELEKDQMAARNQQTKKIRSGNKKEEKVAVPDGKLILILVGIAGLAIYFTIKGRLFTKNKGF</sequence>
<feature type="transmembrane region" description="Helical" evidence="2">
    <location>
        <begin position="137"/>
        <end position="155"/>
    </location>
</feature>
<name>A0A521FSZ6_9SPHI</name>
<dbReference type="Proteomes" id="UP000320300">
    <property type="component" value="Unassembled WGS sequence"/>
</dbReference>
<gene>
    <name evidence="3" type="ORF">SAMN06265348_12140</name>
</gene>
<dbReference type="RefSeq" id="WP_221931419.1">
    <property type="nucleotide sequence ID" value="NZ_FXTN01000021.1"/>
</dbReference>
<dbReference type="AlphaFoldDB" id="A0A521FSZ6"/>
<proteinExistence type="predicted"/>
<dbReference type="EMBL" id="FXTN01000021">
    <property type="protein sequence ID" value="SMO99272.1"/>
    <property type="molecule type" value="Genomic_DNA"/>
</dbReference>
<evidence type="ECO:0000256" key="2">
    <source>
        <dbReference type="SAM" id="Phobius"/>
    </source>
</evidence>
<evidence type="ECO:0000256" key="1">
    <source>
        <dbReference type="SAM" id="MobiDB-lite"/>
    </source>
</evidence>
<keyword evidence="2" id="KW-1133">Transmembrane helix</keyword>
<keyword evidence="2" id="KW-0812">Transmembrane</keyword>
<keyword evidence="4" id="KW-1185">Reference proteome</keyword>